<dbReference type="STRING" id="561176.SAMN04488561_2753"/>
<feature type="region of interest" description="Disordered" evidence="1">
    <location>
        <begin position="1"/>
        <end position="44"/>
    </location>
</feature>
<dbReference type="OrthoDB" id="5183304at2"/>
<dbReference type="EMBL" id="FNUC01000003">
    <property type="protein sequence ID" value="SEE80198.1"/>
    <property type="molecule type" value="Genomic_DNA"/>
</dbReference>
<keyword evidence="3" id="KW-1185">Reference proteome</keyword>
<accession>A0A1H5LVD6</accession>
<organism evidence="2 3">
    <name type="scientific">Jiangella alba</name>
    <dbReference type="NCBI Taxonomy" id="561176"/>
    <lineage>
        <taxon>Bacteria</taxon>
        <taxon>Bacillati</taxon>
        <taxon>Actinomycetota</taxon>
        <taxon>Actinomycetes</taxon>
        <taxon>Jiangellales</taxon>
        <taxon>Jiangellaceae</taxon>
        <taxon>Jiangella</taxon>
    </lineage>
</organism>
<feature type="compositionally biased region" description="Basic and acidic residues" evidence="1">
    <location>
        <begin position="1"/>
        <end position="10"/>
    </location>
</feature>
<reference evidence="3" key="1">
    <citation type="submission" date="2016-10" db="EMBL/GenBank/DDBJ databases">
        <authorList>
            <person name="Varghese N."/>
            <person name="Submissions S."/>
        </authorList>
    </citation>
    <scope>NUCLEOTIDE SEQUENCE [LARGE SCALE GENOMIC DNA]</scope>
    <source>
        <strain evidence="3">DSM 45237</strain>
    </source>
</reference>
<dbReference type="Proteomes" id="UP000181980">
    <property type="component" value="Unassembled WGS sequence"/>
</dbReference>
<dbReference type="AlphaFoldDB" id="A0A1H5LVD6"/>
<name>A0A1H5LVD6_9ACTN</name>
<evidence type="ECO:0000313" key="3">
    <source>
        <dbReference type="Proteomes" id="UP000181980"/>
    </source>
</evidence>
<feature type="compositionally biased region" description="Gly residues" evidence="1">
    <location>
        <begin position="22"/>
        <end position="35"/>
    </location>
</feature>
<proteinExistence type="predicted"/>
<sequence length="318" mass="32549">MTVGDGRDDSFDLGVVGRAGDDGPGGDEGPGGHDGPSGADEPARRRWRRWAVPAAALVAGALIGTVVADARHDAAELARVGIVSGPSTWTPEAGGDGSVALDLQLVNIGSRPVEIIGIEADGFGVEPGTDPIDAVEAAAGVWVVVRQRGLLADCTAAAPSSLRVRVRDAGGDERTVTADQHVDYGGIGMLWTEQCEFGGGYVQFAGPAAMTVADTSVTMTLPLFNYSGRSVRITAMVPMAPGMAATPPELPVALDGQGSAQVEVTWAVENCAEASSMSGDAGLIEYSVGYGSMEVPESYPLDGPAMVELVRLANRVCG</sequence>
<evidence type="ECO:0000313" key="2">
    <source>
        <dbReference type="EMBL" id="SEE80198.1"/>
    </source>
</evidence>
<dbReference type="RefSeq" id="WP_141711737.1">
    <property type="nucleotide sequence ID" value="NZ_FNUC01000003.1"/>
</dbReference>
<protein>
    <submittedName>
        <fullName evidence="2">Uncharacterized protein</fullName>
    </submittedName>
</protein>
<evidence type="ECO:0000256" key="1">
    <source>
        <dbReference type="SAM" id="MobiDB-lite"/>
    </source>
</evidence>
<gene>
    <name evidence="2" type="ORF">SAMN04488561_2753</name>
</gene>